<feature type="chain" id="PRO_5040441350" evidence="1">
    <location>
        <begin position="23"/>
        <end position="89"/>
    </location>
</feature>
<dbReference type="Proteomes" id="UP000807025">
    <property type="component" value="Unassembled WGS sequence"/>
</dbReference>
<protein>
    <submittedName>
        <fullName evidence="2">Uncharacterized protein</fullName>
    </submittedName>
</protein>
<evidence type="ECO:0000256" key="1">
    <source>
        <dbReference type="SAM" id="SignalP"/>
    </source>
</evidence>
<dbReference type="EMBL" id="MU154523">
    <property type="protein sequence ID" value="KAF9501371.1"/>
    <property type="molecule type" value="Genomic_DNA"/>
</dbReference>
<dbReference type="AlphaFoldDB" id="A0A9P6A8U0"/>
<reference evidence="2" key="1">
    <citation type="submission" date="2020-11" db="EMBL/GenBank/DDBJ databases">
        <authorList>
            <consortium name="DOE Joint Genome Institute"/>
            <person name="Ahrendt S."/>
            <person name="Riley R."/>
            <person name="Andreopoulos W."/>
            <person name="Labutti K."/>
            <person name="Pangilinan J."/>
            <person name="Ruiz-Duenas F.J."/>
            <person name="Barrasa J.M."/>
            <person name="Sanchez-Garcia M."/>
            <person name="Camarero S."/>
            <person name="Miyauchi S."/>
            <person name="Serrano A."/>
            <person name="Linde D."/>
            <person name="Babiker R."/>
            <person name="Drula E."/>
            <person name="Ayuso-Fernandez I."/>
            <person name="Pacheco R."/>
            <person name="Padilla G."/>
            <person name="Ferreira P."/>
            <person name="Barriuso J."/>
            <person name="Kellner H."/>
            <person name="Castanera R."/>
            <person name="Alfaro M."/>
            <person name="Ramirez L."/>
            <person name="Pisabarro A.G."/>
            <person name="Kuo A."/>
            <person name="Tritt A."/>
            <person name="Lipzen A."/>
            <person name="He G."/>
            <person name="Yan M."/>
            <person name="Ng V."/>
            <person name="Cullen D."/>
            <person name="Martin F."/>
            <person name="Rosso M.-N."/>
            <person name="Henrissat B."/>
            <person name="Hibbett D."/>
            <person name="Martinez A.T."/>
            <person name="Grigoriev I.V."/>
        </authorList>
    </citation>
    <scope>NUCLEOTIDE SEQUENCE</scope>
    <source>
        <strain evidence="2">ATCC 90797</strain>
    </source>
</reference>
<evidence type="ECO:0000313" key="3">
    <source>
        <dbReference type="Proteomes" id="UP000807025"/>
    </source>
</evidence>
<feature type="signal peptide" evidence="1">
    <location>
        <begin position="1"/>
        <end position="22"/>
    </location>
</feature>
<keyword evidence="1" id="KW-0732">Signal</keyword>
<name>A0A9P6A8U0_PLEER</name>
<accession>A0A9P6A8U0</accession>
<gene>
    <name evidence="2" type="ORF">BDN71DRAFT_1501094</name>
</gene>
<comment type="caution">
    <text evidence="2">The sequence shown here is derived from an EMBL/GenBank/DDBJ whole genome shotgun (WGS) entry which is preliminary data.</text>
</comment>
<keyword evidence="3" id="KW-1185">Reference proteome</keyword>
<evidence type="ECO:0000313" key="2">
    <source>
        <dbReference type="EMBL" id="KAF9501371.1"/>
    </source>
</evidence>
<organism evidence="2 3">
    <name type="scientific">Pleurotus eryngii</name>
    <name type="common">Boletus of the steppes</name>
    <dbReference type="NCBI Taxonomy" id="5323"/>
    <lineage>
        <taxon>Eukaryota</taxon>
        <taxon>Fungi</taxon>
        <taxon>Dikarya</taxon>
        <taxon>Basidiomycota</taxon>
        <taxon>Agaricomycotina</taxon>
        <taxon>Agaricomycetes</taxon>
        <taxon>Agaricomycetidae</taxon>
        <taxon>Agaricales</taxon>
        <taxon>Pleurotineae</taxon>
        <taxon>Pleurotaceae</taxon>
        <taxon>Pleurotus</taxon>
    </lineage>
</organism>
<sequence>MQFSTSFLACFVSLALSLSVSAAPTPIDLAGDIQARAAPNPNPSRRAPEIALPVVHPGTFVETVAREALPEPEPVAEPQPEPWCRYGCI</sequence>
<proteinExistence type="predicted"/>